<reference evidence="2 3" key="1">
    <citation type="submission" date="2019-06" db="EMBL/GenBank/DDBJ databases">
        <title>Taxogenomics and systematics of the genus Pantoea.</title>
        <authorList>
            <person name="Tambong J.T."/>
        </authorList>
    </citation>
    <scope>NUCLEOTIDE SEQUENCE [LARGE SCALE GENOMIC DNA]</scope>
    <source>
        <strain evidence="2 3">LMG 24200</strain>
    </source>
</reference>
<proteinExistence type="predicted"/>
<dbReference type="InterPro" id="IPR011048">
    <property type="entry name" value="Haem_d1_sf"/>
</dbReference>
<feature type="chain" id="PRO_5022759179" evidence="1">
    <location>
        <begin position="25"/>
        <end position="364"/>
    </location>
</feature>
<keyword evidence="1" id="KW-0732">Signal</keyword>
<dbReference type="InterPro" id="IPR015943">
    <property type="entry name" value="WD40/YVTN_repeat-like_dom_sf"/>
</dbReference>
<evidence type="ECO:0000313" key="2">
    <source>
        <dbReference type="EMBL" id="TPV48248.1"/>
    </source>
</evidence>
<feature type="signal peptide" evidence="1">
    <location>
        <begin position="1"/>
        <end position="24"/>
    </location>
</feature>
<organism evidence="2 3">
    <name type="scientific">Pantoea deleyi</name>
    <dbReference type="NCBI Taxonomy" id="470932"/>
    <lineage>
        <taxon>Bacteria</taxon>
        <taxon>Pseudomonadati</taxon>
        <taxon>Pseudomonadota</taxon>
        <taxon>Gammaproteobacteria</taxon>
        <taxon>Enterobacterales</taxon>
        <taxon>Erwiniaceae</taxon>
        <taxon>Pantoea</taxon>
    </lineage>
</organism>
<comment type="caution">
    <text evidence="2">The sequence shown here is derived from an EMBL/GenBank/DDBJ whole genome shotgun (WGS) entry which is preliminary data.</text>
</comment>
<dbReference type="Gene3D" id="2.130.10.10">
    <property type="entry name" value="YVTN repeat-like/Quinoprotein amine dehydrogenase"/>
    <property type="match status" value="1"/>
</dbReference>
<dbReference type="InterPro" id="IPR051200">
    <property type="entry name" value="Host-pathogen_enzymatic-act"/>
</dbReference>
<evidence type="ECO:0000256" key="1">
    <source>
        <dbReference type="SAM" id="SignalP"/>
    </source>
</evidence>
<dbReference type="OrthoDB" id="7258407at2"/>
<dbReference type="Proteomes" id="UP000317747">
    <property type="component" value="Unassembled WGS sequence"/>
</dbReference>
<dbReference type="SUPFAM" id="SSF51004">
    <property type="entry name" value="C-terminal (heme d1) domain of cytochrome cd1-nitrite reductase"/>
    <property type="match status" value="1"/>
</dbReference>
<dbReference type="AlphaFoldDB" id="A0A506QTM7"/>
<protein>
    <submittedName>
        <fullName evidence="2">YncE family protein</fullName>
    </submittedName>
</protein>
<sequence length="364" mass="39195">MKALFSPRNTALALAMVSAFCLTACQSTPRKVDGSGAVVMQPSSPDNLIQRELEEGVQQIVYLAATNTLYIARAQAAETISGGMIQRLDATTLQSRGAGHFDLKNVGLIGEPDGSTLYATNTSDGAITAIDPENGRVLKRLILNEKDQRGQPCHPHEILLHDGLLYIGDAGESGTIWVVQAKTLKLKARITGAGKAIAGLLFSPVSDRIYATNGSGEILVINPRNHRIEQRLTAGDGQADPFLNMAEDPATGRLFVTARSQAGQARVFDERSGRVIQSLMQGDSLGIKFNGKRNEIYISQRASKKVLQLDGTTYEVKNSWSFGGHPENLLVTPDGQTLFVTLKQEIGEDSSGQPQDGVARINLQ</sequence>
<gene>
    <name evidence="2" type="ORF">FJW01_01660</name>
</gene>
<keyword evidence="3" id="KW-1185">Reference proteome</keyword>
<dbReference type="PANTHER" id="PTHR47197">
    <property type="entry name" value="PROTEIN NIRF"/>
    <property type="match status" value="1"/>
</dbReference>
<accession>A0A506QTM7</accession>
<dbReference type="RefSeq" id="WP_128084584.1">
    <property type="nucleotide sequence ID" value="NZ_CP071405.1"/>
</dbReference>
<evidence type="ECO:0000313" key="3">
    <source>
        <dbReference type="Proteomes" id="UP000317747"/>
    </source>
</evidence>
<dbReference type="EMBL" id="VHJA01000021">
    <property type="protein sequence ID" value="TPV48248.1"/>
    <property type="molecule type" value="Genomic_DNA"/>
</dbReference>
<dbReference type="PANTHER" id="PTHR47197:SF3">
    <property type="entry name" value="DIHYDRO-HEME D1 DEHYDROGENASE"/>
    <property type="match status" value="1"/>
</dbReference>
<name>A0A506QTM7_9GAMM</name>